<protein>
    <submittedName>
        <fullName evidence="1">Uncharacterized protein</fullName>
    </submittedName>
</protein>
<organism evidence="1 2">
    <name type="scientific">Catharanthus roseus</name>
    <name type="common">Madagascar periwinkle</name>
    <name type="synonym">Vinca rosea</name>
    <dbReference type="NCBI Taxonomy" id="4058"/>
    <lineage>
        <taxon>Eukaryota</taxon>
        <taxon>Viridiplantae</taxon>
        <taxon>Streptophyta</taxon>
        <taxon>Embryophyta</taxon>
        <taxon>Tracheophyta</taxon>
        <taxon>Spermatophyta</taxon>
        <taxon>Magnoliopsida</taxon>
        <taxon>eudicotyledons</taxon>
        <taxon>Gunneridae</taxon>
        <taxon>Pentapetalae</taxon>
        <taxon>asterids</taxon>
        <taxon>lamiids</taxon>
        <taxon>Gentianales</taxon>
        <taxon>Apocynaceae</taxon>
        <taxon>Rauvolfioideae</taxon>
        <taxon>Vinceae</taxon>
        <taxon>Catharanthinae</taxon>
        <taxon>Catharanthus</taxon>
    </lineage>
</organism>
<accession>A0ACC0AJQ5</accession>
<gene>
    <name evidence="1" type="ORF">M9H77_20428</name>
</gene>
<name>A0ACC0AJQ5_CATRO</name>
<keyword evidence="2" id="KW-1185">Reference proteome</keyword>
<evidence type="ECO:0000313" key="2">
    <source>
        <dbReference type="Proteomes" id="UP001060085"/>
    </source>
</evidence>
<proteinExistence type="predicted"/>
<comment type="caution">
    <text evidence="1">The sequence shown here is derived from an EMBL/GenBank/DDBJ whole genome shotgun (WGS) entry which is preliminary data.</text>
</comment>
<reference evidence="2" key="1">
    <citation type="journal article" date="2023" name="Nat. Plants">
        <title>Single-cell RNA sequencing provides a high-resolution roadmap for understanding the multicellular compartmentation of specialized metabolism.</title>
        <authorList>
            <person name="Sun S."/>
            <person name="Shen X."/>
            <person name="Li Y."/>
            <person name="Li Y."/>
            <person name="Wang S."/>
            <person name="Li R."/>
            <person name="Zhang H."/>
            <person name="Shen G."/>
            <person name="Guo B."/>
            <person name="Wei J."/>
            <person name="Xu J."/>
            <person name="St-Pierre B."/>
            <person name="Chen S."/>
            <person name="Sun C."/>
        </authorList>
    </citation>
    <scope>NUCLEOTIDE SEQUENCE [LARGE SCALE GENOMIC DNA]</scope>
</reference>
<sequence length="460" mass="51811">MERDEPLTPAGRLFLRPEMNQVINCVIGVKNPIDVDAVKSEINNSVMLKHPRFTSLLIRDSNGREHWRRISVNVDHHLIIRHEPLSNDVVEEEAAINDYLADLAVSSPLSEEKPLWEIHLLMAHKSAVFRVHHALGDGISLMSTFLTCCRRVDDPTQLPSIGGVGGSSSPWLRRRWNFWKIVQVFWYSLIFISEFILRSLWLKDRRTAVSGGAGVELWPRKMATAKFRLDDMKMVKRAVPESTINDVLFGVISCGLSRYLNIRSPKDLKEGVQLTGVAMANLRPQPGLQEFSKLLNSSNSKIRLGNQFGMLLLPVNYYDKEGGDVLQFVKRSKSMIDKKKQSLEAPFSYKIGNFVMSSFGPKLASLLNYRIICNTTFTISNIVGPLEEIMVVGNPITYMRVNSTSLPHALTMHMVSYAGRADMQILVAKDIIPDPQVLAKCFEDALTDMKELAISNSKIS</sequence>
<evidence type="ECO:0000313" key="1">
    <source>
        <dbReference type="EMBL" id="KAI5661105.1"/>
    </source>
</evidence>
<dbReference type="EMBL" id="CM044705">
    <property type="protein sequence ID" value="KAI5661105.1"/>
    <property type="molecule type" value="Genomic_DNA"/>
</dbReference>
<dbReference type="Proteomes" id="UP001060085">
    <property type="component" value="Linkage Group LG05"/>
</dbReference>